<dbReference type="STRING" id="490899.DKAM_0886"/>
<evidence type="ECO:0000313" key="1">
    <source>
        <dbReference type="EMBL" id="ACL11212.1"/>
    </source>
</evidence>
<dbReference type="GeneID" id="7171021"/>
<dbReference type="EMBL" id="CP001140">
    <property type="protein sequence ID" value="ACL11212.1"/>
    <property type="molecule type" value="Genomic_DNA"/>
</dbReference>
<dbReference type="eggNOG" id="arCOG08858">
    <property type="taxonomic scope" value="Archaea"/>
</dbReference>
<organism evidence="1 2">
    <name type="scientific">Desulfurococcus amylolyticus (strain DSM 18924 / JCM 16383 / VKM B-2413 / 1221n)</name>
    <name type="common">Desulfurococcus kamchatkensis</name>
    <dbReference type="NCBI Taxonomy" id="490899"/>
    <lineage>
        <taxon>Archaea</taxon>
        <taxon>Thermoproteota</taxon>
        <taxon>Thermoprotei</taxon>
        <taxon>Desulfurococcales</taxon>
        <taxon>Desulfurococcaceae</taxon>
        <taxon>Desulfurococcus</taxon>
    </lineage>
</organism>
<protein>
    <submittedName>
        <fullName evidence="1">Uncharacterized protein</fullName>
    </submittedName>
</protein>
<evidence type="ECO:0000313" key="2">
    <source>
        <dbReference type="Proteomes" id="UP000006903"/>
    </source>
</evidence>
<proteinExistence type="predicted"/>
<dbReference type="Proteomes" id="UP000006903">
    <property type="component" value="Chromosome"/>
</dbReference>
<dbReference type="AlphaFoldDB" id="B8D531"/>
<dbReference type="SUPFAM" id="SSF69318">
    <property type="entry name" value="Integrin alpha N-terminal domain"/>
    <property type="match status" value="1"/>
</dbReference>
<dbReference type="HOGENOM" id="CLU_108526_0_0_2"/>
<dbReference type="KEGG" id="dka:DKAM_0886"/>
<gene>
    <name evidence="1" type="ordered locus">DKAM_0886</name>
</gene>
<sequence length="225" mass="25212">MNRVYVTVLATLLIIVGLLLGASMWLDILRANTYVDTGELDWEIVEGSTIWLDACGLQPGFGFYKGNDWNATHLPSPGALQLDKDVGCTHVALIDSDGDGDMDTMNVTLYNVYPWYYTHIAMKVHNDGSIPLKIWRVIIDGQYYYELNEHVLQQGVELDLNNDEAPDILIWWGDNFGTQLHPCQSADISFDLTVLQSAPQNTVLSFTISLQAVQWNEYSVPAQSP</sequence>
<dbReference type="InterPro" id="IPR028994">
    <property type="entry name" value="Integrin_alpha_N"/>
</dbReference>
<dbReference type="RefSeq" id="WP_012608553.1">
    <property type="nucleotide sequence ID" value="NC_011766.1"/>
</dbReference>
<reference evidence="1 2" key="1">
    <citation type="journal article" date="2009" name="J. Bacteriol.">
        <title>Complete genome sequence of the anaerobic, protein-degrading hyperthermophilic crenarchaeon Desulfurococcus kamchatkensis.</title>
        <authorList>
            <person name="Ravin N.V."/>
            <person name="Mardanov A.V."/>
            <person name="Beletsky A.V."/>
            <person name="Kublanov I.V."/>
            <person name="Kolganova T.V."/>
            <person name="Lebedinsky A.V."/>
            <person name="Chernyh N.A."/>
            <person name="Bonch-Osmolovskaya E.A."/>
            <person name="Skryabin K.G."/>
        </authorList>
    </citation>
    <scope>NUCLEOTIDE SEQUENCE [LARGE SCALE GENOMIC DNA]</scope>
    <source>
        <strain evidence="2">DSM 18924 / JCM 16383 / VKM B-2413 / 1221n</strain>
    </source>
</reference>
<name>B8D531_DESA1</name>
<accession>B8D531</accession>